<reference evidence="1 2" key="1">
    <citation type="submission" date="2016-10" db="EMBL/GenBank/DDBJ databases">
        <title>Comparative genomics of Bacillus thuringiensis reveals a path to pathogens against multiple invertebrate hosts.</title>
        <authorList>
            <person name="Zheng J."/>
            <person name="Gao Q."/>
            <person name="Liu H."/>
            <person name="Peng D."/>
            <person name="Ruan L."/>
            <person name="Sun M."/>
        </authorList>
    </citation>
    <scope>NUCLEOTIDE SEQUENCE [LARGE SCALE GENOMIC DNA]</scope>
    <source>
        <strain evidence="1">BGSC 4AU1</strain>
    </source>
</reference>
<dbReference type="Proteomes" id="UP000194816">
    <property type="component" value="Unassembled WGS sequence"/>
</dbReference>
<proteinExistence type="predicted"/>
<comment type="caution">
    <text evidence="1">The sequence shown here is derived from an EMBL/GenBank/DDBJ whole genome shotgun (WGS) entry which is preliminary data.</text>
</comment>
<evidence type="ECO:0000313" key="1">
    <source>
        <dbReference type="EMBL" id="OUB41515.1"/>
    </source>
</evidence>
<organism evidence="1 2">
    <name type="scientific">Bacillus thuringiensis subsp. higo</name>
    <dbReference type="NCBI Taxonomy" id="132266"/>
    <lineage>
        <taxon>Bacteria</taxon>
        <taxon>Bacillati</taxon>
        <taxon>Bacillota</taxon>
        <taxon>Bacilli</taxon>
        <taxon>Bacillales</taxon>
        <taxon>Bacillaceae</taxon>
        <taxon>Bacillus</taxon>
        <taxon>Bacillus cereus group</taxon>
    </lineage>
</organism>
<gene>
    <name evidence="1" type="ORF">BK716_29455</name>
</gene>
<protein>
    <submittedName>
        <fullName evidence="1">Uncharacterized protein</fullName>
    </submittedName>
</protein>
<evidence type="ECO:0000313" key="2">
    <source>
        <dbReference type="Proteomes" id="UP000194816"/>
    </source>
</evidence>
<accession>A0A9X6LCT8</accession>
<dbReference type="RefSeq" id="WP_088115582.1">
    <property type="nucleotide sequence ID" value="NZ_MOOK01000222.1"/>
</dbReference>
<sequence>MYIDTLRSKLKKDCRGKAMFRNTGLVHFYIYLANSDDIFTARSSVREFNEVCGTKVTYNGRTEHIDGSLYNYCIHGWDANQKEQLAKANCSFSQKRFRAANTVKKAAYE</sequence>
<dbReference type="AlphaFoldDB" id="A0A9X6LCT8"/>
<dbReference type="EMBL" id="MOOK01000222">
    <property type="protein sequence ID" value="OUB41515.1"/>
    <property type="molecule type" value="Genomic_DNA"/>
</dbReference>
<name>A0A9X6LCT8_BACUH</name>